<accession>A0ABV7G435</accession>
<evidence type="ECO:0000313" key="3">
    <source>
        <dbReference type="EMBL" id="MFC3127473.1"/>
    </source>
</evidence>
<dbReference type="Proteomes" id="UP001595593">
    <property type="component" value="Unassembled WGS sequence"/>
</dbReference>
<comment type="caution">
    <text evidence="3">The sequence shown here is derived from an EMBL/GenBank/DDBJ whole genome shotgun (WGS) entry which is preliminary data.</text>
</comment>
<sequence>MALRSRPKLNSLPRPALAQTDVVPSAPVPNKVPVPPSRQGKRQVAFFVDTATKRQLDRMGLDEGKRIQHLMTEALNLLFQSRGLARIAETKD</sequence>
<protein>
    <submittedName>
        <fullName evidence="3">Ribbon-helix-helix domain-containing protein</fullName>
    </submittedName>
</protein>
<name>A0ABV7G435_9PROT</name>
<dbReference type="RefSeq" id="WP_379599520.1">
    <property type="nucleotide sequence ID" value="NZ_JBHRTN010000028.1"/>
</dbReference>
<dbReference type="InterPro" id="IPR046765">
    <property type="entry name" value="Antitox_RHH"/>
</dbReference>
<organism evidence="3 4">
    <name type="scientific">Teichococcus globiformis</name>
    <dbReference type="NCBI Taxonomy" id="2307229"/>
    <lineage>
        <taxon>Bacteria</taxon>
        <taxon>Pseudomonadati</taxon>
        <taxon>Pseudomonadota</taxon>
        <taxon>Alphaproteobacteria</taxon>
        <taxon>Acetobacterales</taxon>
        <taxon>Roseomonadaceae</taxon>
        <taxon>Roseomonas</taxon>
    </lineage>
</organism>
<reference evidence="4" key="1">
    <citation type="journal article" date="2019" name="Int. J. Syst. Evol. Microbiol.">
        <title>The Global Catalogue of Microorganisms (GCM) 10K type strain sequencing project: providing services to taxonomists for standard genome sequencing and annotation.</title>
        <authorList>
            <consortium name="The Broad Institute Genomics Platform"/>
            <consortium name="The Broad Institute Genome Sequencing Center for Infectious Disease"/>
            <person name="Wu L."/>
            <person name="Ma J."/>
        </authorList>
    </citation>
    <scope>NUCLEOTIDE SEQUENCE [LARGE SCALE GENOMIC DNA]</scope>
    <source>
        <strain evidence="4">KCTC 52094</strain>
    </source>
</reference>
<gene>
    <name evidence="3" type="ORF">ACFOD4_20610</name>
</gene>
<feature type="region of interest" description="Disordered" evidence="1">
    <location>
        <begin position="1"/>
        <end position="39"/>
    </location>
</feature>
<feature type="domain" description="Antitoxin-like ribbon-helix-helix" evidence="2">
    <location>
        <begin position="38"/>
        <end position="87"/>
    </location>
</feature>
<evidence type="ECO:0000313" key="4">
    <source>
        <dbReference type="Proteomes" id="UP001595593"/>
    </source>
</evidence>
<evidence type="ECO:0000256" key="1">
    <source>
        <dbReference type="SAM" id="MobiDB-lite"/>
    </source>
</evidence>
<proteinExistence type="predicted"/>
<dbReference type="Pfam" id="PF20605">
    <property type="entry name" value="Antitox_RHH"/>
    <property type="match status" value="1"/>
</dbReference>
<keyword evidence="4" id="KW-1185">Reference proteome</keyword>
<evidence type="ECO:0000259" key="2">
    <source>
        <dbReference type="Pfam" id="PF20605"/>
    </source>
</evidence>
<dbReference type="EMBL" id="JBHRTN010000028">
    <property type="protein sequence ID" value="MFC3127473.1"/>
    <property type="molecule type" value="Genomic_DNA"/>
</dbReference>
<feature type="compositionally biased region" description="Pro residues" evidence="1">
    <location>
        <begin position="26"/>
        <end position="36"/>
    </location>
</feature>